<keyword evidence="4" id="KW-0677">Repeat</keyword>
<evidence type="ECO:0000256" key="2">
    <source>
        <dbReference type="ARBA" id="ARBA00005434"/>
    </source>
</evidence>
<dbReference type="Proteomes" id="UP001642360">
    <property type="component" value="Unassembled WGS sequence"/>
</dbReference>
<dbReference type="PANTHER" id="PTHR15169">
    <property type="entry name" value="DAMAGE-SPECIFIC DNA BINDING PROTEIN 2"/>
    <property type="match status" value="1"/>
</dbReference>
<evidence type="ECO:0000313" key="7">
    <source>
        <dbReference type="EMBL" id="CAK9175207.1"/>
    </source>
</evidence>
<comment type="caution">
    <text evidence="7">The sequence shown here is derived from an EMBL/GenBank/DDBJ whole genome shotgun (WGS) entry which is preliminary data.</text>
</comment>
<dbReference type="PANTHER" id="PTHR15169:SF0">
    <property type="entry name" value="DNA DAMAGE-BINDING PROTEIN 2"/>
    <property type="match status" value="1"/>
</dbReference>
<evidence type="ECO:0000256" key="4">
    <source>
        <dbReference type="ARBA" id="ARBA00022737"/>
    </source>
</evidence>
<keyword evidence="3" id="KW-0853">WD repeat</keyword>
<evidence type="ECO:0000256" key="3">
    <source>
        <dbReference type="ARBA" id="ARBA00022574"/>
    </source>
</evidence>
<dbReference type="InterPro" id="IPR033312">
    <property type="entry name" value="DDB2"/>
</dbReference>
<sequence length="87" mass="9816">MSGRKVVGLHCKILFSQDLLLSCGIDHFARIRDSITIISPANKLHPRDDVLATGSSRSLFIWKPKEKFEIEQPPDEKKIILCGKAEK</sequence>
<keyword evidence="8" id="KW-1185">Reference proteome</keyword>
<proteinExistence type="inferred from homology"/>
<reference evidence="7 8" key="1">
    <citation type="submission" date="2024-02" db="EMBL/GenBank/DDBJ databases">
        <authorList>
            <person name="Vignale AGUSTIN F."/>
            <person name="Sosa J E."/>
            <person name="Modenutti C."/>
        </authorList>
    </citation>
    <scope>NUCLEOTIDE SEQUENCE [LARGE SCALE GENOMIC DNA]</scope>
</reference>
<comment type="similarity">
    <text evidence="2">Belongs to the WD repeat DDB2/WDR76 family.</text>
</comment>
<evidence type="ECO:0000256" key="1">
    <source>
        <dbReference type="ARBA" id="ARBA00004123"/>
    </source>
</evidence>
<evidence type="ECO:0000313" key="8">
    <source>
        <dbReference type="Proteomes" id="UP001642360"/>
    </source>
</evidence>
<accession>A0ABC8U0M0</accession>
<keyword evidence="5" id="KW-0833">Ubl conjugation pathway</keyword>
<comment type="subcellular location">
    <subcellularLocation>
        <location evidence="1">Nucleus</location>
    </subcellularLocation>
</comment>
<name>A0ABC8U0M0_9AQUA</name>
<evidence type="ECO:0000256" key="5">
    <source>
        <dbReference type="ARBA" id="ARBA00022786"/>
    </source>
</evidence>
<keyword evidence="6" id="KW-0539">Nucleus</keyword>
<protein>
    <submittedName>
        <fullName evidence="7">Uncharacterized protein</fullName>
    </submittedName>
</protein>
<dbReference type="GO" id="GO:0005634">
    <property type="term" value="C:nucleus"/>
    <property type="evidence" value="ECO:0007669"/>
    <property type="project" value="UniProtKB-SubCell"/>
</dbReference>
<evidence type="ECO:0000256" key="6">
    <source>
        <dbReference type="ARBA" id="ARBA00023242"/>
    </source>
</evidence>
<dbReference type="AlphaFoldDB" id="A0ABC8U0M0"/>
<organism evidence="7 8">
    <name type="scientific">Ilex paraguariensis</name>
    <name type="common">yerba mate</name>
    <dbReference type="NCBI Taxonomy" id="185542"/>
    <lineage>
        <taxon>Eukaryota</taxon>
        <taxon>Viridiplantae</taxon>
        <taxon>Streptophyta</taxon>
        <taxon>Embryophyta</taxon>
        <taxon>Tracheophyta</taxon>
        <taxon>Spermatophyta</taxon>
        <taxon>Magnoliopsida</taxon>
        <taxon>eudicotyledons</taxon>
        <taxon>Gunneridae</taxon>
        <taxon>Pentapetalae</taxon>
        <taxon>asterids</taxon>
        <taxon>campanulids</taxon>
        <taxon>Aquifoliales</taxon>
        <taxon>Aquifoliaceae</taxon>
        <taxon>Ilex</taxon>
    </lineage>
</organism>
<dbReference type="EMBL" id="CAUOFW020006558">
    <property type="protein sequence ID" value="CAK9175207.1"/>
    <property type="molecule type" value="Genomic_DNA"/>
</dbReference>
<gene>
    <name evidence="7" type="ORF">ILEXP_LOCUS45009</name>
</gene>